<keyword evidence="12" id="KW-1185">Reference proteome</keyword>
<feature type="region of interest" description="Disordered" evidence="8">
    <location>
        <begin position="424"/>
        <end position="451"/>
    </location>
</feature>
<evidence type="ECO:0000256" key="2">
    <source>
        <dbReference type="ARBA" id="ARBA00022737"/>
    </source>
</evidence>
<dbReference type="EMBL" id="HG316462">
    <property type="protein sequence ID" value="CDF90901.1"/>
    <property type="molecule type" value="Genomic_DNA"/>
</dbReference>
<feature type="domain" description="J" evidence="9">
    <location>
        <begin position="33"/>
        <end position="97"/>
    </location>
</feature>
<dbReference type="FunFam" id="2.10.230.10:FF:000002">
    <property type="entry name" value="Molecular chaperone DnaJ"/>
    <property type="match status" value="1"/>
</dbReference>
<dbReference type="InterPro" id="IPR012724">
    <property type="entry name" value="DnaJ"/>
</dbReference>
<evidence type="ECO:0000256" key="8">
    <source>
        <dbReference type="SAM" id="MobiDB-lite"/>
    </source>
</evidence>
<dbReference type="InterPro" id="IPR036869">
    <property type="entry name" value="J_dom_sf"/>
</dbReference>
<keyword evidence="4 7" id="KW-0862">Zinc</keyword>
<evidence type="ECO:0000313" key="12">
    <source>
        <dbReference type="Proteomes" id="UP000019375"/>
    </source>
</evidence>
<feature type="compositionally biased region" description="Polar residues" evidence="8">
    <location>
        <begin position="431"/>
        <end position="447"/>
    </location>
</feature>
<accession>A0A8J2XA22</accession>
<keyword evidence="3 7" id="KW-0863">Zinc-finger</keyword>
<dbReference type="PANTHER" id="PTHR43096:SF52">
    <property type="entry name" value="DNAJ HOMOLOG 1, MITOCHONDRIAL-RELATED"/>
    <property type="match status" value="1"/>
</dbReference>
<dbReference type="InterPro" id="IPR036410">
    <property type="entry name" value="HSP_DnaJ_Cys-rich_dom_sf"/>
</dbReference>
<dbReference type="PANTHER" id="PTHR43096">
    <property type="entry name" value="DNAJ HOMOLOG 1, MITOCHONDRIAL-RELATED"/>
    <property type="match status" value="1"/>
</dbReference>
<organism evidence="11 12">
    <name type="scientific">Zygosaccharomyces bailii (strain CLIB 213 / ATCC 58445 / CBS 680 / BCRC 21525 / NBRC 1098 / NCYC 1416 / NRRL Y-2227)</name>
    <dbReference type="NCBI Taxonomy" id="1333698"/>
    <lineage>
        <taxon>Eukaryota</taxon>
        <taxon>Fungi</taxon>
        <taxon>Dikarya</taxon>
        <taxon>Ascomycota</taxon>
        <taxon>Saccharomycotina</taxon>
        <taxon>Saccharomycetes</taxon>
        <taxon>Saccharomycetales</taxon>
        <taxon>Saccharomycetaceae</taxon>
        <taxon>Zygosaccharomyces</taxon>
    </lineage>
</organism>
<dbReference type="InterPro" id="IPR001305">
    <property type="entry name" value="HSP_DnaJ_Cys-rich_dom"/>
</dbReference>
<dbReference type="PROSITE" id="PS00636">
    <property type="entry name" value="DNAJ_1"/>
    <property type="match status" value="1"/>
</dbReference>
<dbReference type="PROSITE" id="PS50076">
    <property type="entry name" value="DNAJ_2"/>
    <property type="match status" value="1"/>
</dbReference>
<dbReference type="InterPro" id="IPR008971">
    <property type="entry name" value="HSP40/DnaJ_pept-bd"/>
</dbReference>
<evidence type="ECO:0000256" key="3">
    <source>
        <dbReference type="ARBA" id="ARBA00022771"/>
    </source>
</evidence>
<dbReference type="GO" id="GO:0009408">
    <property type="term" value="P:response to heat"/>
    <property type="evidence" value="ECO:0007669"/>
    <property type="project" value="InterPro"/>
</dbReference>
<dbReference type="Gene3D" id="1.10.287.110">
    <property type="entry name" value="DnaJ domain"/>
    <property type="match status" value="1"/>
</dbReference>
<dbReference type="InterPro" id="IPR001623">
    <property type="entry name" value="DnaJ_domain"/>
</dbReference>
<dbReference type="OrthoDB" id="10256793at2759"/>
<dbReference type="GO" id="GO:0051603">
    <property type="term" value="P:proteolysis involved in protein catabolic process"/>
    <property type="evidence" value="ECO:0007669"/>
    <property type="project" value="UniProtKB-ARBA"/>
</dbReference>
<dbReference type="GO" id="GO:0005737">
    <property type="term" value="C:cytoplasm"/>
    <property type="evidence" value="ECO:0007669"/>
    <property type="project" value="TreeGrafter"/>
</dbReference>
<dbReference type="PRINTS" id="PR00625">
    <property type="entry name" value="JDOMAIN"/>
</dbReference>
<dbReference type="Pfam" id="PF01556">
    <property type="entry name" value="DnaJ_C"/>
    <property type="match status" value="1"/>
</dbReference>
<evidence type="ECO:0000256" key="4">
    <source>
        <dbReference type="ARBA" id="ARBA00022833"/>
    </source>
</evidence>
<evidence type="ECO:0000256" key="1">
    <source>
        <dbReference type="ARBA" id="ARBA00022723"/>
    </source>
</evidence>
<dbReference type="PROSITE" id="PS51188">
    <property type="entry name" value="ZF_CR"/>
    <property type="match status" value="1"/>
</dbReference>
<evidence type="ECO:0000256" key="5">
    <source>
        <dbReference type="ARBA" id="ARBA00023186"/>
    </source>
</evidence>
<name>A0A8J2XA22_ZYGB2</name>
<feature type="zinc finger region" description="CR-type" evidence="7">
    <location>
        <begin position="189"/>
        <end position="269"/>
    </location>
</feature>
<dbReference type="Gene3D" id="2.10.230.10">
    <property type="entry name" value="Heat shock protein DnaJ, cysteine-rich domain"/>
    <property type="match status" value="1"/>
</dbReference>
<proteinExistence type="inferred from homology"/>
<dbReference type="GO" id="GO:0042026">
    <property type="term" value="P:protein refolding"/>
    <property type="evidence" value="ECO:0007669"/>
    <property type="project" value="TreeGrafter"/>
</dbReference>
<dbReference type="GO" id="GO:0031072">
    <property type="term" value="F:heat shock protein binding"/>
    <property type="evidence" value="ECO:0007669"/>
    <property type="project" value="InterPro"/>
</dbReference>
<dbReference type="Gene3D" id="2.60.260.20">
    <property type="entry name" value="Urease metallochaperone UreE, N-terminal domain"/>
    <property type="match status" value="2"/>
</dbReference>
<dbReference type="Pfam" id="PF00226">
    <property type="entry name" value="DnaJ"/>
    <property type="match status" value="1"/>
</dbReference>
<dbReference type="HAMAP" id="MF_01152">
    <property type="entry name" value="DnaJ"/>
    <property type="match status" value="1"/>
</dbReference>
<keyword evidence="5" id="KW-0143">Chaperone</keyword>
<feature type="domain" description="CR-type" evidence="10">
    <location>
        <begin position="189"/>
        <end position="269"/>
    </location>
</feature>
<dbReference type="Proteomes" id="UP000019375">
    <property type="component" value="Unassembled WGS sequence"/>
</dbReference>
<reference evidence="12" key="1">
    <citation type="journal article" date="2013" name="Genome Announc.">
        <title>Genome sequence of the food spoilage yeast Zygosaccharomyces bailii CLIB 213(T).</title>
        <authorList>
            <person name="Galeote V."/>
            <person name="Bigey F."/>
            <person name="Devillers H."/>
            <person name="Neuveglise C."/>
            <person name="Dequin S."/>
        </authorList>
    </citation>
    <scope>NUCLEOTIDE SEQUENCE [LARGE SCALE GENOMIC DNA]</scope>
    <source>
        <strain evidence="12">CLIB 213 / ATCC 58445 / CBS 680 / CCRC 21525 / NBRC 1098 / NCYC 1416 / NRRL Y-2227</strain>
    </source>
</reference>
<dbReference type="InterPro" id="IPR018253">
    <property type="entry name" value="DnaJ_domain_CS"/>
</dbReference>
<dbReference type="CDD" id="cd06257">
    <property type="entry name" value="DnaJ"/>
    <property type="match status" value="1"/>
</dbReference>
<dbReference type="FunFam" id="2.60.260.20:FF:000005">
    <property type="entry name" value="Chaperone protein dnaJ 1, mitochondrial"/>
    <property type="match status" value="1"/>
</dbReference>
<dbReference type="CDD" id="cd10747">
    <property type="entry name" value="DnaJ_C"/>
    <property type="match status" value="1"/>
</dbReference>
<dbReference type="GO" id="GO:0008270">
    <property type="term" value="F:zinc ion binding"/>
    <property type="evidence" value="ECO:0007669"/>
    <property type="project" value="UniProtKB-KW"/>
</dbReference>
<dbReference type="GO" id="GO:0005524">
    <property type="term" value="F:ATP binding"/>
    <property type="evidence" value="ECO:0007669"/>
    <property type="project" value="InterPro"/>
</dbReference>
<dbReference type="SMART" id="SM00271">
    <property type="entry name" value="DnaJ"/>
    <property type="match status" value="1"/>
</dbReference>
<evidence type="ECO:0000256" key="7">
    <source>
        <dbReference type="PROSITE-ProRule" id="PRU00546"/>
    </source>
</evidence>
<dbReference type="GO" id="GO:0051082">
    <property type="term" value="F:unfolded protein binding"/>
    <property type="evidence" value="ECO:0007669"/>
    <property type="project" value="InterPro"/>
</dbReference>
<keyword evidence="1 7" id="KW-0479">Metal-binding</keyword>
<dbReference type="InterPro" id="IPR002939">
    <property type="entry name" value="DnaJ_C"/>
</dbReference>
<dbReference type="SUPFAM" id="SSF49493">
    <property type="entry name" value="HSP40/DnaJ peptide-binding domain"/>
    <property type="match status" value="2"/>
</dbReference>
<dbReference type="SUPFAM" id="SSF57938">
    <property type="entry name" value="DnaJ/Hsp40 cysteine-rich domain"/>
    <property type="match status" value="1"/>
</dbReference>
<dbReference type="SUPFAM" id="SSF46565">
    <property type="entry name" value="Chaperone J-domain"/>
    <property type="match status" value="1"/>
</dbReference>
<dbReference type="CDD" id="cd10719">
    <property type="entry name" value="DnaJ_zf"/>
    <property type="match status" value="1"/>
</dbReference>
<evidence type="ECO:0000259" key="10">
    <source>
        <dbReference type="PROSITE" id="PS51188"/>
    </source>
</evidence>
<evidence type="ECO:0000259" key="9">
    <source>
        <dbReference type="PROSITE" id="PS50076"/>
    </source>
</evidence>
<gene>
    <name evidence="11" type="ORF">BN860_00298g</name>
</gene>
<dbReference type="Pfam" id="PF00684">
    <property type="entry name" value="DnaJ_CXXCXGXG"/>
    <property type="match status" value="1"/>
</dbReference>
<evidence type="ECO:0000313" key="11">
    <source>
        <dbReference type="EMBL" id="CDF90901.1"/>
    </source>
</evidence>
<sequence length="468" mass="50431">MFHTLRNASRLSVPLRFPRQFSTTRRILQEFKDPYKTLGVDKNASPSEIKKAYYKLAKKYHPDVNKEDGAGDKFHDLQNAYEILSDAEKKSQYDQFGAAAFSQGGAGGPSGGGASGFGGGFNDFSGFSNFGGINFEDLFGAAFGGGAGAGGGARSARGSPFGSSMFREYRGDPIEVTHRLSFKDAVFGAKNVPLKFRALDPCHVCKGSGMKAGAHPQTCTSCHGTGTTVHVRGGFQMAATCQKCGGEGTTTKPEDVCSTCHGEGVEWTNDKSISVDLPQGLQDGDVVRVPGQGSYPHVAVPPEMKSSVRLRRGDILVRIRVDKDPRFSIRDKWDVWVTQEIPITTAALGGTVQVPTADGSQVRLRVQPGTQHDQVISIPNMGVPRAGGDRGAMKVQYKIVIKTPQSKVERCLWEALADVTDDTNAKRTENTDNTQKVSDSATTNPDNPTALGRLENFISKTFKKIRGD</sequence>
<keyword evidence="2" id="KW-0677">Repeat</keyword>
<evidence type="ECO:0000256" key="6">
    <source>
        <dbReference type="ARBA" id="ARBA00072890"/>
    </source>
</evidence>
<protein>
    <recommendedName>
        <fullName evidence="6">DnaJ homolog 1, mitochondrial</fullName>
    </recommendedName>
</protein>
<dbReference type="AlphaFoldDB" id="A0A8J2XA22"/>